<organism evidence="1 2">
    <name type="scientific">Vermiconidia calcicola</name>
    <dbReference type="NCBI Taxonomy" id="1690605"/>
    <lineage>
        <taxon>Eukaryota</taxon>
        <taxon>Fungi</taxon>
        <taxon>Dikarya</taxon>
        <taxon>Ascomycota</taxon>
        <taxon>Pezizomycotina</taxon>
        <taxon>Dothideomycetes</taxon>
        <taxon>Dothideomycetidae</taxon>
        <taxon>Mycosphaerellales</taxon>
        <taxon>Extremaceae</taxon>
        <taxon>Vermiconidia</taxon>
    </lineage>
</organism>
<dbReference type="Proteomes" id="UP001345827">
    <property type="component" value="Unassembled WGS sequence"/>
</dbReference>
<reference evidence="1 2" key="1">
    <citation type="submission" date="2023-06" db="EMBL/GenBank/DDBJ databases">
        <title>Black Yeasts Isolated from many extreme environments.</title>
        <authorList>
            <person name="Coleine C."/>
            <person name="Stajich J.E."/>
            <person name="Selbmann L."/>
        </authorList>
    </citation>
    <scope>NUCLEOTIDE SEQUENCE [LARGE SCALE GENOMIC DNA]</scope>
    <source>
        <strain evidence="1 2">CCFEE 5887</strain>
    </source>
</reference>
<evidence type="ECO:0000313" key="1">
    <source>
        <dbReference type="EMBL" id="KAK5543466.1"/>
    </source>
</evidence>
<comment type="caution">
    <text evidence="1">The sequence shown here is derived from an EMBL/GenBank/DDBJ whole genome shotgun (WGS) entry which is preliminary data.</text>
</comment>
<gene>
    <name evidence="1" type="ORF">LTR25_001080</name>
</gene>
<dbReference type="PANTHER" id="PTHR37471">
    <property type="entry name" value="UNNAMED PRODUCT"/>
    <property type="match status" value="1"/>
</dbReference>
<dbReference type="AlphaFoldDB" id="A0AAV9QHE2"/>
<proteinExistence type="predicted"/>
<keyword evidence="2" id="KW-1185">Reference proteome</keyword>
<sequence>MVDPTQDDELETYLVELETKLGTNFAPGRADVKSIRLTLDKVEALHRSLTWYLCIFVVDILTHAYMYNLGGFDFYRGSIANSISIIPPRPQALMASYRSPTPNLSYWHRPHTSQKELPIVFLHGIGVGLYPYMQLLKEVNVGRRDEDGMIGILAVEILPISSRICHPLPRKENMCQQLESVLDSHGFDKFILVSHSLTVRTPQFANEWLLWYFGSKDIGVAHTLSRTFFWSQNILWKEDLLVHQATVFLSAKDSVINAPHVRRYLQDVVEHVPGDKDEATYPEEQVAAPLERGCVDVIWCAGLDHGQVFDLPAWRERLKLEILRKARYAV</sequence>
<name>A0AAV9QHE2_9PEZI</name>
<evidence type="ECO:0000313" key="2">
    <source>
        <dbReference type="Proteomes" id="UP001345827"/>
    </source>
</evidence>
<accession>A0AAV9QHE2</accession>
<evidence type="ECO:0008006" key="3">
    <source>
        <dbReference type="Google" id="ProtNLM"/>
    </source>
</evidence>
<dbReference type="PANTHER" id="PTHR37471:SF1">
    <property type="entry name" value="AB HYDROLASE-1 DOMAIN-CONTAINING PROTEIN"/>
    <property type="match status" value="1"/>
</dbReference>
<protein>
    <recommendedName>
        <fullName evidence="3">AB hydrolase-1 domain-containing protein</fullName>
    </recommendedName>
</protein>
<dbReference type="EMBL" id="JAXLQG010000002">
    <property type="protein sequence ID" value="KAK5543466.1"/>
    <property type="molecule type" value="Genomic_DNA"/>
</dbReference>